<feature type="domain" description="DUF732" evidence="2">
    <location>
        <begin position="28"/>
        <end position="96"/>
    </location>
</feature>
<keyword evidence="4" id="KW-1185">Reference proteome</keyword>
<accession>A0A1E3R9C5</accession>
<dbReference type="RefSeq" id="WP_069416674.1">
    <property type="nucleotide sequence ID" value="NZ_JACKUL010000032.1"/>
</dbReference>
<comment type="caution">
    <text evidence="3">The sequence shown here is derived from an EMBL/GenBank/DDBJ whole genome shotgun (WGS) entry which is preliminary data.</text>
</comment>
<sequence length="118" mass="12754">MKRVFVALATAAAALVAVAPQAGADTVAYLVNVHVRPGYNFPNAEAAIGYGRTICDRVAAKMSYARLVDQVKADFRTADYYQGAYLINQAVNELCPAQIWQLRQSAAGYTSAPSVLRR</sequence>
<dbReference type="AlphaFoldDB" id="A0A1E3R9C5"/>
<evidence type="ECO:0000256" key="1">
    <source>
        <dbReference type="SAM" id="SignalP"/>
    </source>
</evidence>
<feature type="chain" id="PRO_5009134653" description="DUF732 domain-containing protein" evidence="1">
    <location>
        <begin position="25"/>
        <end position="118"/>
    </location>
</feature>
<dbReference type="InterPro" id="IPR007969">
    <property type="entry name" value="DUF732"/>
</dbReference>
<dbReference type="Proteomes" id="UP000094053">
    <property type="component" value="Unassembled WGS sequence"/>
</dbReference>
<evidence type="ECO:0000313" key="3">
    <source>
        <dbReference type="EMBL" id="ODQ86536.1"/>
    </source>
</evidence>
<reference evidence="4" key="1">
    <citation type="submission" date="2016-09" db="EMBL/GenBank/DDBJ databases">
        <authorList>
            <person name="Greninger A.L."/>
            <person name="Jerome K.R."/>
            <person name="Mcnair B."/>
            <person name="Wallis C."/>
            <person name="Fang F."/>
        </authorList>
    </citation>
    <scope>NUCLEOTIDE SEQUENCE [LARGE SCALE GENOMIC DNA]</scope>
    <source>
        <strain evidence="4">M6</strain>
    </source>
</reference>
<dbReference type="STRING" id="1776.BHQ18_26705"/>
<keyword evidence="1" id="KW-0732">Signal</keyword>
<evidence type="ECO:0000313" key="4">
    <source>
        <dbReference type="Proteomes" id="UP000094053"/>
    </source>
</evidence>
<dbReference type="OrthoDB" id="4729208at2"/>
<gene>
    <name evidence="3" type="ORF">BHQ18_26705</name>
</gene>
<name>A0A1E3R9C5_MYCFV</name>
<dbReference type="Pfam" id="PF05305">
    <property type="entry name" value="DUF732"/>
    <property type="match status" value="1"/>
</dbReference>
<feature type="signal peptide" evidence="1">
    <location>
        <begin position="1"/>
        <end position="24"/>
    </location>
</feature>
<evidence type="ECO:0000259" key="2">
    <source>
        <dbReference type="Pfam" id="PF05305"/>
    </source>
</evidence>
<dbReference type="EMBL" id="MIHA01000030">
    <property type="protein sequence ID" value="ODQ86536.1"/>
    <property type="molecule type" value="Genomic_DNA"/>
</dbReference>
<protein>
    <recommendedName>
        <fullName evidence="2">DUF732 domain-containing protein</fullName>
    </recommendedName>
</protein>
<proteinExistence type="predicted"/>
<organism evidence="3 4">
    <name type="scientific">Mycolicibacterium flavescens</name>
    <name type="common">Mycobacterium flavescens</name>
    <dbReference type="NCBI Taxonomy" id="1776"/>
    <lineage>
        <taxon>Bacteria</taxon>
        <taxon>Bacillati</taxon>
        <taxon>Actinomycetota</taxon>
        <taxon>Actinomycetes</taxon>
        <taxon>Mycobacteriales</taxon>
        <taxon>Mycobacteriaceae</taxon>
        <taxon>Mycolicibacterium</taxon>
    </lineage>
</organism>